<dbReference type="SUPFAM" id="SSF55895">
    <property type="entry name" value="Ribonuclease Rh-like"/>
    <property type="match status" value="1"/>
</dbReference>
<proteinExistence type="inferred from homology"/>
<gene>
    <name evidence="6" type="ORF">ACA1_257540</name>
</gene>
<feature type="region of interest" description="Disordered" evidence="5">
    <location>
        <begin position="1"/>
        <end position="40"/>
    </location>
</feature>
<feature type="compositionally biased region" description="Low complexity" evidence="5">
    <location>
        <begin position="7"/>
        <end position="27"/>
    </location>
</feature>
<keyword evidence="7" id="KW-1185">Reference proteome</keyword>
<dbReference type="OrthoDB" id="435754at2759"/>
<comment type="similarity">
    <text evidence="1 4">Belongs to the RNase T2 family.</text>
</comment>
<dbReference type="GO" id="GO:0033897">
    <property type="term" value="F:ribonuclease T2 activity"/>
    <property type="evidence" value="ECO:0007669"/>
    <property type="project" value="InterPro"/>
</dbReference>
<feature type="active site" evidence="3">
    <location>
        <position position="146"/>
    </location>
</feature>
<dbReference type="KEGG" id="acan:ACA1_257540"/>
<dbReference type="STRING" id="1257118.L8GFB8"/>
<dbReference type="PROSITE" id="PS00531">
    <property type="entry name" value="RNASE_T2_2"/>
    <property type="match status" value="1"/>
</dbReference>
<evidence type="ECO:0000256" key="5">
    <source>
        <dbReference type="SAM" id="MobiDB-lite"/>
    </source>
</evidence>
<evidence type="ECO:0000256" key="3">
    <source>
        <dbReference type="PIRSR" id="PIRSR633697-1"/>
    </source>
</evidence>
<evidence type="ECO:0000313" key="7">
    <source>
        <dbReference type="Proteomes" id="UP000011083"/>
    </source>
</evidence>
<name>L8GFB8_ACACF</name>
<accession>L8GFB8</accession>
<sequence length="321" mass="35096">MSLFVLSRVGPRSSASASSTSGPPLSVTPSDSRKPPDCDLFSSPSPHHFHHLHQAPSIRPSYRSFSRRKHTTKKQTLGDMKVVGLAVALVAVLVVMSCLAPNSGAEAQSTSWDFLLLVQQWGPGVCATSRGKQCVIPSYVRYWTLHGMWPNNFDGSYPANCPDSESFNMQRLEPIRKSLTAYWPTLYPSNTLESFWEHEFEKHGTCAASDPTLATELAYFNATLTARATFDISVAFSKAGIQPSSNKAYSIDTISKAIQSAYGGVPLVQCSRESSRARGPEALTSIGFCISSSLTIIDCPTNIIHKEGCHNYDDGVYFLPF</sequence>
<dbReference type="GO" id="GO:0005576">
    <property type="term" value="C:extracellular region"/>
    <property type="evidence" value="ECO:0007669"/>
    <property type="project" value="TreeGrafter"/>
</dbReference>
<evidence type="ECO:0000256" key="4">
    <source>
        <dbReference type="RuleBase" id="RU004328"/>
    </source>
</evidence>
<dbReference type="GeneID" id="14912171"/>
<dbReference type="CDD" id="cd01061">
    <property type="entry name" value="RNase_T2_euk"/>
    <property type="match status" value="1"/>
</dbReference>
<evidence type="ECO:0000313" key="6">
    <source>
        <dbReference type="EMBL" id="ELR11554.1"/>
    </source>
</evidence>
<dbReference type="PANTHER" id="PTHR11240:SF22">
    <property type="entry name" value="RIBONUCLEASE T2"/>
    <property type="match status" value="1"/>
</dbReference>
<evidence type="ECO:0000256" key="2">
    <source>
        <dbReference type="ARBA" id="ARBA00023157"/>
    </source>
</evidence>
<dbReference type="Proteomes" id="UP000011083">
    <property type="component" value="Unassembled WGS sequence"/>
</dbReference>
<feature type="active site" evidence="3">
    <location>
        <position position="203"/>
    </location>
</feature>
<dbReference type="AlphaFoldDB" id="L8GFB8"/>
<keyword evidence="2" id="KW-1015">Disulfide bond</keyword>
<dbReference type="Pfam" id="PF00445">
    <property type="entry name" value="Ribonuclease_T2"/>
    <property type="match status" value="1"/>
</dbReference>
<dbReference type="Gene3D" id="3.90.730.10">
    <property type="entry name" value="Ribonuclease T2-like"/>
    <property type="match status" value="1"/>
</dbReference>
<dbReference type="InterPro" id="IPR001568">
    <property type="entry name" value="RNase_T2-like"/>
</dbReference>
<dbReference type="InterPro" id="IPR036430">
    <property type="entry name" value="RNase_T2-like_sf"/>
</dbReference>
<dbReference type="InterPro" id="IPR033697">
    <property type="entry name" value="Ribonuclease_T2_eukaryotic"/>
</dbReference>
<dbReference type="RefSeq" id="XP_004333567.1">
    <property type="nucleotide sequence ID" value="XM_004333519.1"/>
</dbReference>
<evidence type="ECO:0000256" key="1">
    <source>
        <dbReference type="ARBA" id="ARBA00007469"/>
    </source>
</evidence>
<dbReference type="InterPro" id="IPR033130">
    <property type="entry name" value="RNase_T2_His_AS_2"/>
</dbReference>
<protein>
    <submittedName>
        <fullName evidence="6">Ribonuclease, T2 family</fullName>
    </submittedName>
</protein>
<dbReference type="VEuPathDB" id="AmoebaDB:ACA1_257540"/>
<feature type="active site" evidence="3">
    <location>
        <position position="199"/>
    </location>
</feature>
<reference evidence="6 7" key="1">
    <citation type="journal article" date="2013" name="Genome Biol.">
        <title>Genome of Acanthamoeba castellanii highlights extensive lateral gene transfer and early evolution of tyrosine kinase signaling.</title>
        <authorList>
            <person name="Clarke M."/>
            <person name="Lohan A.J."/>
            <person name="Liu B."/>
            <person name="Lagkouvardos I."/>
            <person name="Roy S."/>
            <person name="Zafar N."/>
            <person name="Bertelli C."/>
            <person name="Schilde C."/>
            <person name="Kianianmomeni A."/>
            <person name="Burglin T.R."/>
            <person name="Frech C."/>
            <person name="Turcotte B."/>
            <person name="Kopec K.O."/>
            <person name="Synnott J.M."/>
            <person name="Choo C."/>
            <person name="Paponov I."/>
            <person name="Finkler A."/>
            <person name="Soon Heng Tan C."/>
            <person name="Hutchins A.P."/>
            <person name="Weinmeier T."/>
            <person name="Rattei T."/>
            <person name="Chu J.S."/>
            <person name="Gimenez G."/>
            <person name="Irimia M."/>
            <person name="Rigden D.J."/>
            <person name="Fitzpatrick D.A."/>
            <person name="Lorenzo-Morales J."/>
            <person name="Bateman A."/>
            <person name="Chiu C.H."/>
            <person name="Tang P."/>
            <person name="Hegemann P."/>
            <person name="Fromm H."/>
            <person name="Raoult D."/>
            <person name="Greub G."/>
            <person name="Miranda-Saavedra D."/>
            <person name="Chen N."/>
            <person name="Nash P."/>
            <person name="Ginger M.L."/>
            <person name="Horn M."/>
            <person name="Schaap P."/>
            <person name="Caler L."/>
            <person name="Loftus B."/>
        </authorList>
    </citation>
    <scope>NUCLEOTIDE SEQUENCE [LARGE SCALE GENOMIC DNA]</scope>
    <source>
        <strain evidence="6 7">Neff</strain>
    </source>
</reference>
<dbReference type="GO" id="GO:0003723">
    <property type="term" value="F:RNA binding"/>
    <property type="evidence" value="ECO:0007669"/>
    <property type="project" value="InterPro"/>
</dbReference>
<organism evidence="6 7">
    <name type="scientific">Acanthamoeba castellanii (strain ATCC 30010 / Neff)</name>
    <dbReference type="NCBI Taxonomy" id="1257118"/>
    <lineage>
        <taxon>Eukaryota</taxon>
        <taxon>Amoebozoa</taxon>
        <taxon>Discosea</taxon>
        <taxon>Longamoebia</taxon>
        <taxon>Centramoebida</taxon>
        <taxon>Acanthamoebidae</taxon>
        <taxon>Acanthamoeba</taxon>
    </lineage>
</organism>
<dbReference type="PANTHER" id="PTHR11240">
    <property type="entry name" value="RIBONUCLEASE T2"/>
    <property type="match status" value="1"/>
</dbReference>
<dbReference type="GO" id="GO:0006401">
    <property type="term" value="P:RNA catabolic process"/>
    <property type="evidence" value="ECO:0007669"/>
    <property type="project" value="TreeGrafter"/>
</dbReference>
<dbReference type="OMA" id="NYAKCRG"/>
<dbReference type="EMBL" id="KB008148">
    <property type="protein sequence ID" value="ELR11554.1"/>
    <property type="molecule type" value="Genomic_DNA"/>
</dbReference>